<dbReference type="SUPFAM" id="SSF48340">
    <property type="entry name" value="Interferon-induced guanylate-binding protein 1 (GBP1), C-terminal domain"/>
    <property type="match status" value="1"/>
</dbReference>
<dbReference type="PROSITE" id="PS51715">
    <property type="entry name" value="G_GB1_RHD3"/>
    <property type="match status" value="1"/>
</dbReference>
<name>A0A226EU30_FOLCA</name>
<comment type="caution">
    <text evidence="8">The sequence shown here is derived from an EMBL/GenBank/DDBJ whole genome shotgun (WGS) entry which is preliminary data.</text>
</comment>
<dbReference type="EMBL" id="LNIX01000002">
    <property type="protein sequence ID" value="OXA60730.1"/>
    <property type="molecule type" value="Genomic_DNA"/>
</dbReference>
<keyword evidence="3" id="KW-0342">GTP-binding</keyword>
<feature type="region of interest" description="Disordered" evidence="6">
    <location>
        <begin position="1299"/>
        <end position="1335"/>
    </location>
</feature>
<feature type="compositionally biased region" description="Polar residues" evidence="6">
    <location>
        <begin position="1308"/>
        <end position="1335"/>
    </location>
</feature>
<dbReference type="InterPro" id="IPR027417">
    <property type="entry name" value="P-loop_NTPase"/>
</dbReference>
<dbReference type="Proteomes" id="UP000198287">
    <property type="component" value="Unassembled WGS sequence"/>
</dbReference>
<feature type="domain" description="GB1/RHD3-type G" evidence="7">
    <location>
        <begin position="42"/>
        <end position="290"/>
    </location>
</feature>
<dbReference type="SUPFAM" id="SSF52540">
    <property type="entry name" value="P-loop containing nucleoside triphosphate hydrolases"/>
    <property type="match status" value="1"/>
</dbReference>
<dbReference type="PANTHER" id="PTHR10751">
    <property type="entry name" value="GUANYLATE BINDING PROTEIN"/>
    <property type="match status" value="1"/>
</dbReference>
<dbReference type="Gene3D" id="1.20.58.420">
    <property type="entry name" value="AHSP"/>
    <property type="match status" value="1"/>
</dbReference>
<protein>
    <submittedName>
        <fullName evidence="8">Atlastin-1</fullName>
    </submittedName>
</protein>
<evidence type="ECO:0000256" key="1">
    <source>
        <dbReference type="ARBA" id="ARBA00022741"/>
    </source>
</evidence>
<dbReference type="GO" id="GO:0003924">
    <property type="term" value="F:GTPase activity"/>
    <property type="evidence" value="ECO:0007669"/>
    <property type="project" value="InterPro"/>
</dbReference>
<gene>
    <name evidence="8" type="ORF">Fcan01_04083</name>
</gene>
<keyword evidence="5" id="KW-0175">Coiled coil</keyword>
<evidence type="ECO:0000256" key="3">
    <source>
        <dbReference type="ARBA" id="ARBA00023134"/>
    </source>
</evidence>
<dbReference type="InterPro" id="IPR030386">
    <property type="entry name" value="G_GB1_RHD3_dom"/>
</dbReference>
<dbReference type="OrthoDB" id="7788754at2759"/>
<evidence type="ECO:0000313" key="8">
    <source>
        <dbReference type="EMBL" id="OXA60730.1"/>
    </source>
</evidence>
<dbReference type="Pfam" id="PF02263">
    <property type="entry name" value="GBP"/>
    <property type="match status" value="1"/>
</dbReference>
<dbReference type="GO" id="GO:0005525">
    <property type="term" value="F:GTP binding"/>
    <property type="evidence" value="ECO:0007669"/>
    <property type="project" value="UniProtKB-KW"/>
</dbReference>
<evidence type="ECO:0000256" key="6">
    <source>
        <dbReference type="SAM" id="MobiDB-lite"/>
    </source>
</evidence>
<evidence type="ECO:0000256" key="5">
    <source>
        <dbReference type="SAM" id="Coils"/>
    </source>
</evidence>
<reference evidence="8 9" key="1">
    <citation type="submission" date="2015-12" db="EMBL/GenBank/DDBJ databases">
        <title>The genome of Folsomia candida.</title>
        <authorList>
            <person name="Faddeeva A."/>
            <person name="Derks M.F."/>
            <person name="Anvar Y."/>
            <person name="Smit S."/>
            <person name="Van Straalen N."/>
            <person name="Roelofs D."/>
        </authorList>
    </citation>
    <scope>NUCLEOTIDE SEQUENCE [LARGE SCALE GENOMIC DNA]</scope>
    <source>
        <strain evidence="8 9">VU population</strain>
        <tissue evidence="8">Whole body</tissue>
    </source>
</reference>
<feature type="coiled-coil region" evidence="5">
    <location>
        <begin position="977"/>
        <end position="1070"/>
    </location>
</feature>
<dbReference type="OMA" id="EACTIAV"/>
<accession>A0A226EU30</accession>
<evidence type="ECO:0000256" key="4">
    <source>
        <dbReference type="PROSITE-ProRule" id="PRU01052"/>
    </source>
</evidence>
<comment type="similarity">
    <text evidence="4">Belongs to the TRAFAC class dynamin-like GTPase superfamily. GB1/RHD3 GTPase family.</text>
</comment>
<dbReference type="Gene3D" id="3.40.50.300">
    <property type="entry name" value="P-loop containing nucleotide triphosphate hydrolases"/>
    <property type="match status" value="1"/>
</dbReference>
<keyword evidence="2" id="KW-0378">Hydrolase</keyword>
<organism evidence="8 9">
    <name type="scientific">Folsomia candida</name>
    <name type="common">Springtail</name>
    <dbReference type="NCBI Taxonomy" id="158441"/>
    <lineage>
        <taxon>Eukaryota</taxon>
        <taxon>Metazoa</taxon>
        <taxon>Ecdysozoa</taxon>
        <taxon>Arthropoda</taxon>
        <taxon>Hexapoda</taxon>
        <taxon>Collembola</taxon>
        <taxon>Entomobryomorpha</taxon>
        <taxon>Isotomoidea</taxon>
        <taxon>Isotomidae</taxon>
        <taxon>Proisotominae</taxon>
        <taxon>Folsomia</taxon>
    </lineage>
</organism>
<keyword evidence="1" id="KW-0547">Nucleotide-binding</keyword>
<sequence length="1351" mass="154150">MSSSIRLGEPVQIVNFKLLPSQPSRLVLQKKLLSQILKEVGNTPICLISIAGASRQGKSFLLTVVLNALECLSRGQTDYWEDLDRLNGLSGFHFKNGTERDTVGLWLWSKPFIITKSDNTKIAVMLMDTQGVFDSYTTERDWAMIVGLSLLTSSCLIYNLFNNMQEDTLKIFHNFVEFGMLSLEEDSTATSAFQKLVFLIRDWNFPNTHSYGPLGGSNFLEKKLAVTPDMPPEVTKKTLVTCFEEIFCFLMPNPGEAAKDNNFSGALGLLNEAFRDNLRLFVDNLISYDDLKPIKIGNNIIDGTSLISYFEKYVEVFNGKTIPQPKSLYQAMEEARLGSCITKCCNQAKEKLEKVQKSCKYIPNNEFKQYCDKFGKEALTEFMAEGNKTKNQEFVQRHRAILLSDLKTLFGDIFATNETSNKSILNKILDVSLAQFKSILAEKTRQTLLEQDLEDILETEAKKIMLKVRQDCEGWDATFQKEAETKIKELIDTENTAIRGQNSTKFKELEHLCQTSLQTCTQEYNSLMNLALGNDVKNVTEEKLSQTHKKCESIVLPKFMGSLANESEIIQGHFRHQFNTGINQILEQYAEKFSTARNEASSAAKNIYDESYTAYITAMTALAESGTASESDLKTEHRFKVLEACQTLNQIQIICSSEEAKEFENKMRQETTQFCDELIASIHNEKERFQSLLDQAVKNAVETYDQEIKSAVLSTADVPLSNEDFVNKHEKILGKILSKVSVSDWIPAENRSTVENKIRQGVQKLYQDAQSSNNCNLEKAELTALEKSKTFLATYDERMDALVSRVAPPVQKTELASTHKKLEQEIGKTAKKTFANFPKYIVDRIWGKLQLDMNSRFEDYKEKLALKVKQNQTKMSQLVSDYVEMYLSEMDNLRSTVKNITDADLVRFHEHSKSKNMRHLTNILRLNENLDEGKVQKELNEKLEQVFSEIQQDASDLYKATNTKISELCNTAKVNYQKAIEKNRAQNEEELKKIHETVLSTVLDEFERSFTEIGDMQRFRQEKVALQADLQDLHGKSVNNFLDQHDKKSRQEINELLENYKKQVQSQLDQFYCVSDSKLRALHDHAFSELLSNFQQLVTIPSNLNSKTYDDLLIQKINEAFKLFESENIAKNKSLRKTIQNRVVQLSKELVAELNTMNYIDDTTLRKITTKYIQLYVESVTNEFSVDANLAAFCVSQMTEACTIAVDTWKPEAIGNRLVEICTSTYMLEMDGNLKNPLLTASHFQILHETASHNAIRRFKEDSKSQILPEFLTDKFEQALQKNIDQLSKNFKEEFDSTKPNLKGAAESGQNQSKFLFNHIPTSSKQLQPVPKSSQVHAKLNAALKKIHHNS</sequence>
<keyword evidence="9" id="KW-1185">Reference proteome</keyword>
<dbReference type="InterPro" id="IPR015894">
    <property type="entry name" value="Guanylate-bd_N"/>
</dbReference>
<evidence type="ECO:0000256" key="2">
    <source>
        <dbReference type="ARBA" id="ARBA00022801"/>
    </source>
</evidence>
<proteinExistence type="inferred from homology"/>
<evidence type="ECO:0000313" key="9">
    <source>
        <dbReference type="Proteomes" id="UP000198287"/>
    </source>
</evidence>
<evidence type="ECO:0000259" key="7">
    <source>
        <dbReference type="PROSITE" id="PS51715"/>
    </source>
</evidence>
<dbReference type="InterPro" id="IPR036543">
    <property type="entry name" value="Guanylate-bd_C_sf"/>
</dbReference>